<feature type="transmembrane region" description="Helical" evidence="1">
    <location>
        <begin position="131"/>
        <end position="148"/>
    </location>
</feature>
<feature type="transmembrane region" description="Helical" evidence="1">
    <location>
        <begin position="358"/>
        <end position="377"/>
    </location>
</feature>
<gene>
    <name evidence="2" type="ORF">BSF38_02538</name>
</gene>
<dbReference type="KEGG" id="pbor:BSF38_02538"/>
<proteinExistence type="predicted"/>
<evidence type="ECO:0000313" key="2">
    <source>
        <dbReference type="EMBL" id="APW61035.1"/>
    </source>
</evidence>
<dbReference type="AlphaFoldDB" id="A0A1U7CQ15"/>
<keyword evidence="1" id="KW-0472">Membrane</keyword>
<feature type="transmembrane region" description="Helical" evidence="1">
    <location>
        <begin position="269"/>
        <end position="292"/>
    </location>
</feature>
<feature type="transmembrane region" description="Helical" evidence="1">
    <location>
        <begin position="154"/>
        <end position="170"/>
    </location>
</feature>
<dbReference type="RefSeq" id="WP_076346088.1">
    <property type="nucleotide sequence ID" value="NZ_CP019082.1"/>
</dbReference>
<name>A0A1U7CQ15_9BACT</name>
<reference evidence="3" key="1">
    <citation type="submission" date="2016-12" db="EMBL/GenBank/DDBJ databases">
        <title>Comparative genomics of four Isosphaeraceae planctomycetes: a common pool of plasmids and glycoside hydrolase genes.</title>
        <authorList>
            <person name="Ivanova A."/>
        </authorList>
    </citation>
    <scope>NUCLEOTIDE SEQUENCE [LARGE SCALE GENOMIC DNA]</scope>
    <source>
        <strain evidence="3">PX4</strain>
    </source>
</reference>
<protein>
    <submittedName>
        <fullName evidence="2">Uncharacterized protein</fullName>
    </submittedName>
</protein>
<accession>A0A1U7CQ15</accession>
<feature type="transmembrane region" description="Helical" evidence="1">
    <location>
        <begin position="304"/>
        <end position="326"/>
    </location>
</feature>
<feature type="transmembrane region" description="Helical" evidence="1">
    <location>
        <begin position="332"/>
        <end position="351"/>
    </location>
</feature>
<feature type="transmembrane region" description="Helical" evidence="1">
    <location>
        <begin position="99"/>
        <end position="119"/>
    </location>
</feature>
<sequence>MTRWRITLLGLFLTVFAIASLSGPGRTDSIDGLTRFEVACSLVDHGDSVIRNDNVWFSVFPGRDGQRYSTYRFPQSVLGAVAVLISDATGPIQGVRRRFFFSLTSPFAAACMAVCYAALFRRLGHSPRGAVFWAAAGVFCTPSWFYGTSLYDDILGSATVVFALTAALLGRRRRPWLGATLSGLAMGLAFNCKQPLALFTLPVLAAIHDPERDWRAQRGRYAVVLGLLALGIFVQQAYERIKFPPGFTDARDFMQAMYVPVWTDDPTPAMLAMTLSLGCGVLFYNAPILLSVAGLKTWRRTEELFATALVVASMLFFLFICCLTFYKGDNAWGPRYLTPVFAVLWILAPAGAWATRRWAVVAQLAVGLLVQIGALSLDPQRLYMERALASGFYLKDPTIYFDPSIAHVIQRPREIWSVFTSCYRPNEVFEAFEPDGKPTRGYLVNGRVEYGASGLLKYNTMNSFRPWWAHFGLFFKKQPPVDVPRTAILFAAIAAAGSVLTAIGLSAPIRLAEIETPAIILDDRPREGFAAV</sequence>
<keyword evidence="1" id="KW-1133">Transmembrane helix</keyword>
<dbReference type="EMBL" id="CP019082">
    <property type="protein sequence ID" value="APW61035.1"/>
    <property type="molecule type" value="Genomic_DNA"/>
</dbReference>
<feature type="transmembrane region" description="Helical" evidence="1">
    <location>
        <begin position="487"/>
        <end position="507"/>
    </location>
</feature>
<keyword evidence="3" id="KW-1185">Reference proteome</keyword>
<evidence type="ECO:0000256" key="1">
    <source>
        <dbReference type="SAM" id="Phobius"/>
    </source>
</evidence>
<evidence type="ECO:0000313" key="3">
    <source>
        <dbReference type="Proteomes" id="UP000186309"/>
    </source>
</evidence>
<organism evidence="2 3">
    <name type="scientific">Paludisphaera borealis</name>
    <dbReference type="NCBI Taxonomy" id="1387353"/>
    <lineage>
        <taxon>Bacteria</taxon>
        <taxon>Pseudomonadati</taxon>
        <taxon>Planctomycetota</taxon>
        <taxon>Planctomycetia</taxon>
        <taxon>Isosphaerales</taxon>
        <taxon>Isosphaeraceae</taxon>
        <taxon>Paludisphaera</taxon>
    </lineage>
</organism>
<feature type="transmembrane region" description="Helical" evidence="1">
    <location>
        <begin position="221"/>
        <end position="238"/>
    </location>
</feature>
<dbReference type="OrthoDB" id="580890at2"/>
<dbReference type="Proteomes" id="UP000186309">
    <property type="component" value="Chromosome"/>
</dbReference>
<keyword evidence="1" id="KW-0812">Transmembrane</keyword>
<dbReference type="STRING" id="1387353.BSF38_02538"/>